<feature type="domain" description="DUF4139" evidence="1">
    <location>
        <begin position="213"/>
        <end position="510"/>
    </location>
</feature>
<accession>A0AAP2DFA0</accession>
<dbReference type="InterPro" id="IPR025554">
    <property type="entry name" value="DUF4140"/>
</dbReference>
<dbReference type="RefSeq" id="WP_254093276.1">
    <property type="nucleotide sequence ID" value="NZ_JAHESC010000054.1"/>
</dbReference>
<dbReference type="NCBIfam" id="TIGR02231">
    <property type="entry name" value="mucoidy inhibitor MuiA family protein"/>
    <property type="match status" value="1"/>
</dbReference>
<dbReference type="PANTHER" id="PTHR31005:SF8">
    <property type="entry name" value="DUF4139 DOMAIN-CONTAINING PROTEIN"/>
    <property type="match status" value="1"/>
</dbReference>
<name>A0AAP2DFA0_9BACT</name>
<dbReference type="InterPro" id="IPR011935">
    <property type="entry name" value="CHP02231"/>
</dbReference>
<evidence type="ECO:0000313" key="4">
    <source>
        <dbReference type="Proteomes" id="UP001319180"/>
    </source>
</evidence>
<reference evidence="3 4" key="1">
    <citation type="submission" date="2021-05" db="EMBL/GenBank/DDBJ databases">
        <title>A Polyphasic approach of four new species of the genus Ohtaekwangia: Ohtaekwangia histidinii sp. nov., Ohtaekwangia cretensis sp. nov., Ohtaekwangia indiensis sp. nov., Ohtaekwangia reichenbachii sp. nov. from diverse environment.</title>
        <authorList>
            <person name="Octaviana S."/>
        </authorList>
    </citation>
    <scope>NUCLEOTIDE SEQUENCE [LARGE SCALE GENOMIC DNA]</scope>
    <source>
        <strain evidence="3 4">PWU37</strain>
    </source>
</reference>
<dbReference type="Pfam" id="PF13598">
    <property type="entry name" value="DUF4139"/>
    <property type="match status" value="1"/>
</dbReference>
<evidence type="ECO:0000259" key="2">
    <source>
        <dbReference type="Pfam" id="PF13600"/>
    </source>
</evidence>
<evidence type="ECO:0000259" key="1">
    <source>
        <dbReference type="Pfam" id="PF13598"/>
    </source>
</evidence>
<comment type="caution">
    <text evidence="3">The sequence shown here is derived from an EMBL/GenBank/DDBJ whole genome shotgun (WGS) entry which is preliminary data.</text>
</comment>
<dbReference type="EMBL" id="JAHESC010000054">
    <property type="protein sequence ID" value="MBT1690056.1"/>
    <property type="molecule type" value="Genomic_DNA"/>
</dbReference>
<dbReference type="Pfam" id="PF13600">
    <property type="entry name" value="DUF4140"/>
    <property type="match status" value="1"/>
</dbReference>
<dbReference type="AlphaFoldDB" id="A0AAP2DFA0"/>
<protein>
    <submittedName>
        <fullName evidence="3">Mucoidy inhibitor MuiA family protein</fullName>
    </submittedName>
</protein>
<proteinExistence type="predicted"/>
<organism evidence="3 4">
    <name type="scientific">Dawidia soli</name>
    <dbReference type="NCBI Taxonomy" id="2782352"/>
    <lineage>
        <taxon>Bacteria</taxon>
        <taxon>Pseudomonadati</taxon>
        <taxon>Bacteroidota</taxon>
        <taxon>Cytophagia</taxon>
        <taxon>Cytophagales</taxon>
        <taxon>Chryseotaleaceae</taxon>
        <taxon>Dawidia</taxon>
    </lineage>
</organism>
<evidence type="ECO:0000313" key="3">
    <source>
        <dbReference type="EMBL" id="MBT1690056.1"/>
    </source>
</evidence>
<dbReference type="InterPro" id="IPR037291">
    <property type="entry name" value="DUF4139"/>
</dbReference>
<gene>
    <name evidence="3" type="ORF">KK078_26060</name>
</gene>
<feature type="domain" description="DUF4140" evidence="2">
    <location>
        <begin position="34"/>
        <end position="132"/>
    </location>
</feature>
<dbReference type="Proteomes" id="UP001319180">
    <property type="component" value="Unassembled WGS sequence"/>
</dbReference>
<sequence>MKKHTLLFALFYVLGITQSVGQAPVIVDSKIEEATVYLNGAELRFTENVAVKRGLSVVRFRGISRSLVDNSVHVTAASGVNLVSVSVEEETLPVSAMPVRFRVRKDSIDKLQAQIIDINNRISAYDAEQQMLKENQRVQPGTSLPELAKTADFFRDRSLSIQTAQTELRRKLAAVTALLAEKKVVEDRDPYNARRYTVVVTVRSGNDQTVPFTVRYGVENASWEASYDIIVPEINMPVTLQYKARVYNDTGLEWSDVKLWLSSGDLTQNSTRPYLTVWNLNYTSAGNEGYLNQRAQNRAFESSSDTTAVVDRAVSELNALFALEGVHSLASGGTPYVVGVKGESLQASYEYLTIPKVENNVFLLAKVTGWEKLNLIDGVANIYYGNSYVGESNIDTRLVGDTLELSLGRDNQIVAHRVKMEDKGSTSSLAGKRSESFVYEIQVRNNRKVAVSLRVQDQLPISQEKDIVVDASELSGASLDAASGRLQWLRSLAPGETVRYRIAFEVRYPRNKSVQIRKNRTVQTPRYRH</sequence>
<keyword evidence="4" id="KW-1185">Reference proteome</keyword>
<dbReference type="PANTHER" id="PTHR31005">
    <property type="entry name" value="DUF4139 DOMAIN-CONTAINING PROTEIN"/>
    <property type="match status" value="1"/>
</dbReference>